<keyword evidence="1" id="KW-0813">Transport</keyword>
<organism evidence="3 4">
    <name type="scientific">Alkaliphilus flagellatus</name>
    <dbReference type="NCBI Taxonomy" id="2841507"/>
    <lineage>
        <taxon>Bacteria</taxon>
        <taxon>Bacillati</taxon>
        <taxon>Bacillota</taxon>
        <taxon>Clostridia</taxon>
        <taxon>Peptostreptococcales</taxon>
        <taxon>Natronincolaceae</taxon>
        <taxon>Alkaliphilus</taxon>
    </lineage>
</organism>
<keyword evidence="3" id="KW-0547">Nucleotide-binding</keyword>
<name>A0ABS6G1L1_9FIRM</name>
<accession>A0ABS6G1L1</accession>
<evidence type="ECO:0000259" key="2">
    <source>
        <dbReference type="Pfam" id="PF00005"/>
    </source>
</evidence>
<feature type="domain" description="ABC transporter" evidence="2">
    <location>
        <begin position="19"/>
        <end position="53"/>
    </location>
</feature>
<keyword evidence="3" id="KW-0067">ATP-binding</keyword>
<dbReference type="PANTHER" id="PTHR42788:SF13">
    <property type="entry name" value="ALIPHATIC SULFONATES IMPORT ATP-BINDING PROTEIN SSUB"/>
    <property type="match status" value="1"/>
</dbReference>
<reference evidence="3 4" key="1">
    <citation type="submission" date="2021-06" db="EMBL/GenBank/DDBJ databases">
        <authorList>
            <person name="Sun Q."/>
            <person name="Li D."/>
        </authorList>
    </citation>
    <scope>NUCLEOTIDE SEQUENCE [LARGE SCALE GENOMIC DNA]</scope>
    <source>
        <strain evidence="3 4">MSJ-5</strain>
    </source>
</reference>
<dbReference type="PANTHER" id="PTHR42788">
    <property type="entry name" value="TAURINE IMPORT ATP-BINDING PROTEIN-RELATED"/>
    <property type="match status" value="1"/>
</dbReference>
<evidence type="ECO:0000256" key="1">
    <source>
        <dbReference type="ARBA" id="ARBA00022448"/>
    </source>
</evidence>
<evidence type="ECO:0000313" key="4">
    <source>
        <dbReference type="Proteomes" id="UP000779508"/>
    </source>
</evidence>
<dbReference type="EMBL" id="JAHLQK010000003">
    <property type="protein sequence ID" value="MBU5676373.1"/>
    <property type="molecule type" value="Genomic_DNA"/>
</dbReference>
<comment type="caution">
    <text evidence="3">The sequence shown here is derived from an EMBL/GenBank/DDBJ whole genome shotgun (WGS) entry which is preliminary data.</text>
</comment>
<dbReference type="Proteomes" id="UP000779508">
    <property type="component" value="Unassembled WGS sequence"/>
</dbReference>
<gene>
    <name evidence="3" type="ORF">KQI88_08090</name>
</gene>
<dbReference type="InterPro" id="IPR003439">
    <property type="entry name" value="ABC_transporter-like_ATP-bd"/>
</dbReference>
<dbReference type="GO" id="GO:0005524">
    <property type="term" value="F:ATP binding"/>
    <property type="evidence" value="ECO:0007669"/>
    <property type="project" value="UniProtKB-KW"/>
</dbReference>
<keyword evidence="4" id="KW-1185">Reference proteome</keyword>
<protein>
    <submittedName>
        <fullName evidence="3">ATP-binding cassette domain-containing protein</fullName>
    </submittedName>
</protein>
<dbReference type="InterPro" id="IPR050166">
    <property type="entry name" value="ABC_transporter_ATP-bind"/>
</dbReference>
<dbReference type="Pfam" id="PF00005">
    <property type="entry name" value="ABC_tran"/>
    <property type="match status" value="1"/>
</dbReference>
<sequence>MIHLEHVYFTYEGSYRENLTDINLSIKQGEFIVITGESGCGKTTLTRCINGLIPF</sequence>
<proteinExistence type="predicted"/>
<evidence type="ECO:0000313" key="3">
    <source>
        <dbReference type="EMBL" id="MBU5676373.1"/>
    </source>
</evidence>